<feature type="disulfide bond" evidence="1">
    <location>
        <begin position="135"/>
        <end position="148"/>
    </location>
</feature>
<comment type="caution">
    <text evidence="1">Lacks conserved residue(s) required for the propagation of feature annotation.</text>
</comment>
<dbReference type="Pfam" id="PF00020">
    <property type="entry name" value="TNFR_c6"/>
    <property type="match status" value="2"/>
</dbReference>
<dbReference type="PANTHER" id="PTHR47139">
    <property type="entry name" value="TUMOR NECROSIS FACTOR RECEPTOR SUPERFAMILY MEMBER 9"/>
    <property type="match status" value="1"/>
</dbReference>
<feature type="transmembrane region" description="Helical" evidence="2">
    <location>
        <begin position="246"/>
        <end position="270"/>
    </location>
</feature>
<dbReference type="SMART" id="SM00208">
    <property type="entry name" value="TNFR"/>
    <property type="match status" value="3"/>
</dbReference>
<dbReference type="AlphaFoldDB" id="A0AAD7SCX5"/>
<dbReference type="PANTHER" id="PTHR47139:SF4">
    <property type="entry name" value="TUMOR NECROSIS FACTOR RECEPTOR SUPERFAMILY MEMBER 9 ISOFORM X1-RELATED"/>
    <property type="match status" value="1"/>
</dbReference>
<dbReference type="SUPFAM" id="SSF57586">
    <property type="entry name" value="TNF receptor-like"/>
    <property type="match status" value="2"/>
</dbReference>
<evidence type="ECO:0000256" key="2">
    <source>
        <dbReference type="SAM" id="Phobius"/>
    </source>
</evidence>
<dbReference type="GO" id="GO:0038023">
    <property type="term" value="F:signaling receptor activity"/>
    <property type="evidence" value="ECO:0007669"/>
    <property type="project" value="TreeGrafter"/>
</dbReference>
<protein>
    <recommendedName>
        <fullName evidence="3">TNFR-Cys domain-containing protein</fullName>
    </recommendedName>
</protein>
<proteinExistence type="predicted"/>
<name>A0AAD7SCX5_9TELE</name>
<keyword evidence="2" id="KW-0472">Membrane</keyword>
<evidence type="ECO:0000313" key="5">
    <source>
        <dbReference type="Proteomes" id="UP001221898"/>
    </source>
</evidence>
<feature type="disulfide bond" evidence="1">
    <location>
        <begin position="138"/>
        <end position="156"/>
    </location>
</feature>
<dbReference type="PROSITE" id="PS50050">
    <property type="entry name" value="TNFR_NGFR_2"/>
    <property type="match status" value="1"/>
</dbReference>
<reference evidence="4" key="1">
    <citation type="journal article" date="2023" name="Science">
        <title>Genome structures resolve the early diversification of teleost fishes.</title>
        <authorList>
            <person name="Parey E."/>
            <person name="Louis A."/>
            <person name="Montfort J."/>
            <person name="Bouchez O."/>
            <person name="Roques C."/>
            <person name="Iampietro C."/>
            <person name="Lluch J."/>
            <person name="Castinel A."/>
            <person name="Donnadieu C."/>
            <person name="Desvignes T."/>
            <person name="Floi Bucao C."/>
            <person name="Jouanno E."/>
            <person name="Wen M."/>
            <person name="Mejri S."/>
            <person name="Dirks R."/>
            <person name="Jansen H."/>
            <person name="Henkel C."/>
            <person name="Chen W.J."/>
            <person name="Zahm M."/>
            <person name="Cabau C."/>
            <person name="Klopp C."/>
            <person name="Thompson A.W."/>
            <person name="Robinson-Rechavi M."/>
            <person name="Braasch I."/>
            <person name="Lecointre G."/>
            <person name="Bobe J."/>
            <person name="Postlethwait J.H."/>
            <person name="Berthelot C."/>
            <person name="Roest Crollius H."/>
            <person name="Guiguen Y."/>
        </authorList>
    </citation>
    <scope>NUCLEOTIDE SEQUENCE</scope>
    <source>
        <strain evidence="4">NC1722</strain>
    </source>
</reference>
<evidence type="ECO:0000259" key="3">
    <source>
        <dbReference type="PROSITE" id="PS50050"/>
    </source>
</evidence>
<evidence type="ECO:0000313" key="4">
    <source>
        <dbReference type="EMBL" id="KAJ8400269.1"/>
    </source>
</evidence>
<keyword evidence="5" id="KW-1185">Reference proteome</keyword>
<dbReference type="PROSITE" id="PS00652">
    <property type="entry name" value="TNFR_NGFR_1"/>
    <property type="match status" value="1"/>
</dbReference>
<dbReference type="Proteomes" id="UP001221898">
    <property type="component" value="Unassembled WGS sequence"/>
</dbReference>
<feature type="repeat" description="TNFR-Cys" evidence="1">
    <location>
        <begin position="117"/>
        <end position="156"/>
    </location>
</feature>
<feature type="domain" description="TNFR-Cys" evidence="3">
    <location>
        <begin position="117"/>
        <end position="156"/>
    </location>
</feature>
<accession>A0AAD7SCX5</accession>
<sequence length="335" mass="36961">MKKCVNVTQSFTNRRATASSTALYFKRRRNLSKSCYRETQVLQVSSQCVDHGGAGMKAAWRVLLLLAAFLGCVDGVQEGCAQWSLSNNDDNICCDLCKQGNHMVKKCGPEAKKLCSPCKEGTYTVDPTQSTCRSCTQCIGVQKVMQACTSSSDTVCDCKAGYRCQDAKCSSCHEECGKGQQPAANLTCQACPPGTFSDRIHSQCVPWSTKCPQPDQKIVKQGTAVSDIICNFVYIVPVDVKGGKEWMLVAILVITILIVMVIMPPACIFIRRSEKKKMMMITDKMVQDKLITVSEEVRRLVQQEECTPQQEQGSSLESVASLDLKVKLDCMRGWV</sequence>
<keyword evidence="2" id="KW-0812">Transmembrane</keyword>
<keyword evidence="1" id="KW-1015">Disulfide bond</keyword>
<dbReference type="InterPro" id="IPR001368">
    <property type="entry name" value="TNFR/NGFR_Cys_rich_reg"/>
</dbReference>
<dbReference type="GO" id="GO:0042127">
    <property type="term" value="P:regulation of cell population proliferation"/>
    <property type="evidence" value="ECO:0007669"/>
    <property type="project" value="TreeGrafter"/>
</dbReference>
<organism evidence="4 5">
    <name type="scientific">Aldrovandia affinis</name>
    <dbReference type="NCBI Taxonomy" id="143900"/>
    <lineage>
        <taxon>Eukaryota</taxon>
        <taxon>Metazoa</taxon>
        <taxon>Chordata</taxon>
        <taxon>Craniata</taxon>
        <taxon>Vertebrata</taxon>
        <taxon>Euteleostomi</taxon>
        <taxon>Actinopterygii</taxon>
        <taxon>Neopterygii</taxon>
        <taxon>Teleostei</taxon>
        <taxon>Notacanthiformes</taxon>
        <taxon>Halosauridae</taxon>
        <taxon>Aldrovandia</taxon>
    </lineage>
</organism>
<comment type="caution">
    <text evidence="4">The sequence shown here is derived from an EMBL/GenBank/DDBJ whole genome shotgun (WGS) entry which is preliminary data.</text>
</comment>
<keyword evidence="2" id="KW-1133">Transmembrane helix</keyword>
<dbReference type="Gene3D" id="2.10.50.10">
    <property type="entry name" value="Tumor Necrosis Factor Receptor, subunit A, domain 2"/>
    <property type="match status" value="2"/>
</dbReference>
<evidence type="ECO:0000256" key="1">
    <source>
        <dbReference type="PROSITE-ProRule" id="PRU00206"/>
    </source>
</evidence>
<dbReference type="EMBL" id="JAINUG010000078">
    <property type="protein sequence ID" value="KAJ8400269.1"/>
    <property type="molecule type" value="Genomic_DNA"/>
</dbReference>
<gene>
    <name evidence="4" type="ORF">AAFF_G00399630</name>
</gene>